<dbReference type="Proteomes" id="UP001470230">
    <property type="component" value="Unassembled WGS sequence"/>
</dbReference>
<dbReference type="Pfam" id="PF23726">
    <property type="entry name" value="Beta-prop_RSE1_2nd"/>
    <property type="match status" value="1"/>
</dbReference>
<name>A0ABR2JZF9_9EUKA</name>
<comment type="caution">
    <text evidence="2">The sequence shown here is derived from an EMBL/GenBank/DDBJ whole genome shotgun (WGS) entry which is preliminary data.</text>
</comment>
<dbReference type="InterPro" id="IPR058543">
    <property type="entry name" value="Beta-prop_RSE1/DDB1/CPSF1_2nd"/>
</dbReference>
<proteinExistence type="predicted"/>
<feature type="domain" description="RSE1/DDB1/CPSF1 second beta-propeller" evidence="1">
    <location>
        <begin position="399"/>
        <end position="648"/>
    </location>
</feature>
<accession>A0ABR2JZF9</accession>
<dbReference type="Gene3D" id="2.130.10.10">
    <property type="entry name" value="YVTN repeat-like/Quinoprotein amine dehydrogenase"/>
    <property type="match status" value="3"/>
</dbReference>
<dbReference type="InterPro" id="IPR015943">
    <property type="entry name" value="WD40/YVTN_repeat-like_dom_sf"/>
</dbReference>
<dbReference type="InterPro" id="IPR011047">
    <property type="entry name" value="Quinoprotein_ADH-like_sf"/>
</dbReference>
<keyword evidence="3" id="KW-1185">Reference proteome</keyword>
<gene>
    <name evidence="2" type="ORF">M9Y10_043354</name>
</gene>
<organism evidence="2 3">
    <name type="scientific">Tritrichomonas musculus</name>
    <dbReference type="NCBI Taxonomy" id="1915356"/>
    <lineage>
        <taxon>Eukaryota</taxon>
        <taxon>Metamonada</taxon>
        <taxon>Parabasalia</taxon>
        <taxon>Tritrichomonadida</taxon>
        <taxon>Tritrichomonadidae</taxon>
        <taxon>Tritrichomonas</taxon>
    </lineage>
</organism>
<evidence type="ECO:0000313" key="2">
    <source>
        <dbReference type="EMBL" id="KAK8884246.1"/>
    </source>
</evidence>
<evidence type="ECO:0000313" key="3">
    <source>
        <dbReference type="Proteomes" id="UP001470230"/>
    </source>
</evidence>
<sequence>MIYTHRTLLPDEQFTEICSIRNMEGKCTHIAVAQGTTMHIIDLSISLDQIKESYPFLSPIEVIDSVKAVKPTVFVLLRNLNYFILELPDIVQYGSLFKPNGCFASRHILSHGNFFANQPQNVSSSTTAAINFNERRILHASHPNFIAVYAYHDVINLIPLNTGEYGKKQKTYIINVLQPNIAHMAFLGPTSCSARLAYIADSCNLSRVLMVYKYSEAKNEFVYEFEYELPSDSHYIISIQPELQSALAVIASDGVIRINAPEGLPYKVERLSSFMPPIVLNACYFFDDIYLLCDSCGGLSGMRLPVEGPIATENCKVVGQTSGIVASDRSHFFISSPFGDLVCYTFTKHENYIQIQEFSKIPSIGPIYYLECSNDGLICGTGRGNSSAIRLYEPSIACEKIGEINIENCLAIFTASATNEEIGFSIYICLCFYNSTRIVKYDGNNIENVEWPAIPNNSDTLLFSDISKNEIIHLSSKRAAIIDRFSGKTIQNFSFLKSIVAATLSFSNLVVANELDIIQVIEKKGLKPIKKFKINKTTLFIAATDAHIAVYLIDNSIYLFCVSDLSNYKTVFLPTFTIPVSMSMFNEDLIIIGTNNGNIIKISNNLETIITQNFGDSKILLRPEYSKNSELSILCSGDPPFLINHSNNNINNNANTKSSNASECFPKEKEVYYYNEFDSNNDIRCHFICADQCEDISKSDNIMCCLNRSEISIYKSFGTYKGTTKVRQTIPNMLNFVIIDDSSLICHIEKQEVHSLIKFVNGIETVKYINGITLNEESKIDINSSRAKHQISFFKYLMLDGKGLIVIGDNYPSITLLDEQLNKVSWQEMPGMPLTACVYQQYLVVSRENADMDSNSELIDFYAVKFLDGQYEMELKTIASAHFMTLDFLIIHDTYLVASDIQQALIVYKATNCGNNNNNNDTDENTDQFQIEKVSQDYSPKQLTYLAYFNNNIFAASLTSTVYAYSIDKNGMIAEIGAFQCSSQVLSFASRENNLFYGTSSGGIGVFSKTEDKGHLALQAALYDSKDIKILADRIPKRLFQWDIPEIFVDLDNLSILKNLSDNDLNSILTAAKVDIKTYMKIFE</sequence>
<reference evidence="2 3" key="1">
    <citation type="submission" date="2024-04" db="EMBL/GenBank/DDBJ databases">
        <title>Tritrichomonas musculus Genome.</title>
        <authorList>
            <person name="Alves-Ferreira E."/>
            <person name="Grigg M."/>
            <person name="Lorenzi H."/>
            <person name="Galac M."/>
        </authorList>
    </citation>
    <scope>NUCLEOTIDE SEQUENCE [LARGE SCALE GENOMIC DNA]</scope>
    <source>
        <strain evidence="2 3">EAF2021</strain>
    </source>
</reference>
<dbReference type="EMBL" id="JAPFFF010000008">
    <property type="protein sequence ID" value="KAK8884246.1"/>
    <property type="molecule type" value="Genomic_DNA"/>
</dbReference>
<protein>
    <submittedName>
        <fullName evidence="2">DNA damage-binding protein 1</fullName>
    </submittedName>
</protein>
<dbReference type="SUPFAM" id="SSF50998">
    <property type="entry name" value="Quinoprotein alcohol dehydrogenase-like"/>
    <property type="match status" value="1"/>
</dbReference>
<evidence type="ECO:0000259" key="1">
    <source>
        <dbReference type="Pfam" id="PF23726"/>
    </source>
</evidence>